<dbReference type="InterPro" id="IPR027417">
    <property type="entry name" value="P-loop_NTPase"/>
</dbReference>
<accession>A0A1I8JRW4</accession>
<dbReference type="Proteomes" id="UP000095280">
    <property type="component" value="Unplaced"/>
</dbReference>
<evidence type="ECO:0000313" key="2">
    <source>
        <dbReference type="WBParaSite" id="snap_masked-unitig_38997-processed-gene-0.1-mRNA-1"/>
    </source>
</evidence>
<keyword evidence="1" id="KW-1185">Reference proteome</keyword>
<reference evidence="2" key="1">
    <citation type="submission" date="2016-11" db="UniProtKB">
        <authorList>
            <consortium name="WormBaseParasite"/>
        </authorList>
    </citation>
    <scope>IDENTIFICATION</scope>
</reference>
<proteinExistence type="predicted"/>
<dbReference type="WBParaSite" id="snap_masked-unitig_38997-processed-gene-0.1-mRNA-1">
    <property type="protein sequence ID" value="snap_masked-unitig_38997-processed-gene-0.1-mRNA-1"/>
    <property type="gene ID" value="snap_masked-unitig_38997-processed-gene-0.1"/>
</dbReference>
<dbReference type="Gene3D" id="3.40.50.300">
    <property type="entry name" value="P-loop containing nucleotide triphosphate hydrolases"/>
    <property type="match status" value="1"/>
</dbReference>
<sequence>PVGLTGGIRVGQVNGGGPAAPNGRAGDRRRFAPVAKSALEPRQPACGATGCGTDLGAIVFADAGKRAPQLNKAIVHPTVYRRDLPTELIYHFFMLRQFVVVLELPLLFEKSGAGMLPGADRSCRCLLCRPEQQLGETEMKRNAQLTVEQKCGVQPSSASQPSCHWTRKVTRLLWCIDNQHSEAHSRDQAVRLYKRTSSKPSAVDFARSLFTAGVASTGGCGRPAVLPVVCKAIFFGCSSLPPSSIGFCSQSPSHICVSFA</sequence>
<organism evidence="1 2">
    <name type="scientific">Macrostomum lignano</name>
    <dbReference type="NCBI Taxonomy" id="282301"/>
    <lineage>
        <taxon>Eukaryota</taxon>
        <taxon>Metazoa</taxon>
        <taxon>Spiralia</taxon>
        <taxon>Lophotrochozoa</taxon>
        <taxon>Platyhelminthes</taxon>
        <taxon>Rhabditophora</taxon>
        <taxon>Macrostomorpha</taxon>
        <taxon>Macrostomida</taxon>
        <taxon>Macrostomidae</taxon>
        <taxon>Macrostomum</taxon>
    </lineage>
</organism>
<name>A0A1I8JRW4_9PLAT</name>
<dbReference type="AlphaFoldDB" id="A0A1I8JRW4"/>
<evidence type="ECO:0000313" key="1">
    <source>
        <dbReference type="Proteomes" id="UP000095280"/>
    </source>
</evidence>
<protein>
    <submittedName>
        <fullName evidence="2">Uncharacterized protein</fullName>
    </submittedName>
</protein>